<protein>
    <submittedName>
        <fullName evidence="2">Putative cell surface hydrolase (Putative)</fullName>
    </submittedName>
</protein>
<dbReference type="RefSeq" id="WP_051993440.1">
    <property type="nucleotide sequence ID" value="NZ_AYZF01000008.1"/>
</dbReference>
<evidence type="ECO:0000313" key="2">
    <source>
        <dbReference type="EMBL" id="KRN06607.1"/>
    </source>
</evidence>
<gene>
    <name evidence="2" type="ORF">FD15_GL000155</name>
</gene>
<dbReference type="InterPro" id="IPR029058">
    <property type="entry name" value="AB_hydrolase_fold"/>
</dbReference>
<reference evidence="2 3" key="1">
    <citation type="journal article" date="2015" name="Genome Announc.">
        <title>Expanding the biotechnology potential of lactobacilli through comparative genomics of 213 strains and associated genera.</title>
        <authorList>
            <person name="Sun Z."/>
            <person name="Harris H.M."/>
            <person name="McCann A."/>
            <person name="Guo C."/>
            <person name="Argimon S."/>
            <person name="Zhang W."/>
            <person name="Yang X."/>
            <person name="Jeffery I.B."/>
            <person name="Cooney J.C."/>
            <person name="Kagawa T.F."/>
            <person name="Liu W."/>
            <person name="Song Y."/>
            <person name="Salvetti E."/>
            <person name="Wrobel A."/>
            <person name="Rasinkangas P."/>
            <person name="Parkhill J."/>
            <person name="Rea M.C."/>
            <person name="O'Sullivan O."/>
            <person name="Ritari J."/>
            <person name="Douillard F.P."/>
            <person name="Paul Ross R."/>
            <person name="Yang R."/>
            <person name="Briner A.E."/>
            <person name="Felis G.E."/>
            <person name="de Vos W.M."/>
            <person name="Barrangou R."/>
            <person name="Klaenhammer T.R."/>
            <person name="Caufield P.W."/>
            <person name="Cui Y."/>
            <person name="Zhang H."/>
            <person name="O'Toole P.W."/>
        </authorList>
    </citation>
    <scope>NUCLEOTIDE SEQUENCE [LARGE SCALE GENOMIC DNA]</scope>
    <source>
        <strain evidence="2 3">DSM 21376</strain>
    </source>
</reference>
<keyword evidence="1" id="KW-0812">Transmembrane</keyword>
<keyword evidence="1" id="KW-0472">Membrane</keyword>
<accession>A0A023CZ20</accession>
<proteinExistence type="predicted"/>
<organism evidence="2 3">
    <name type="scientific">Liquorilactobacillus sucicola DSM 21376 = JCM 15457</name>
    <dbReference type="NCBI Taxonomy" id="1423806"/>
    <lineage>
        <taxon>Bacteria</taxon>
        <taxon>Bacillati</taxon>
        <taxon>Bacillota</taxon>
        <taxon>Bacilli</taxon>
        <taxon>Lactobacillales</taxon>
        <taxon>Lactobacillaceae</taxon>
        <taxon>Liquorilactobacillus</taxon>
    </lineage>
</organism>
<keyword evidence="3" id="KW-1185">Reference proteome</keyword>
<keyword evidence="1" id="KW-1133">Transmembrane helix</keyword>
<keyword evidence="2" id="KW-0378">Hydrolase</keyword>
<name>A0A023CZ20_9LACO</name>
<dbReference type="Proteomes" id="UP000050961">
    <property type="component" value="Unassembled WGS sequence"/>
</dbReference>
<dbReference type="EMBL" id="AYZF01000008">
    <property type="protein sequence ID" value="KRN06607.1"/>
    <property type="molecule type" value="Genomic_DNA"/>
</dbReference>
<dbReference type="eggNOG" id="COG4814">
    <property type="taxonomic scope" value="Bacteria"/>
</dbReference>
<dbReference type="AlphaFoldDB" id="A0A023CZ20"/>
<evidence type="ECO:0000313" key="3">
    <source>
        <dbReference type="Proteomes" id="UP000050961"/>
    </source>
</evidence>
<dbReference type="InterPro" id="IPR010315">
    <property type="entry name" value="DUF915_hydro-like"/>
</dbReference>
<comment type="caution">
    <text evidence="2">The sequence shown here is derived from an EMBL/GenBank/DDBJ whole genome shotgun (WGS) entry which is preliminary data.</text>
</comment>
<sequence length="284" mass="32760">MKIKFTKRLGLVITAVAIVLCMIGYIGFKYISVQTGNRSKSTPTLYLHGWGASGRSTNSMIAYAEKHNHAKKVLTAIVSRRGNVRLFGRWMQHDKHPVVQVVFRDNKENNYQLTSKWLKNVLLLLKERYRIRNFNAVAHSMGNLTLMYYELNYGETKSLPKLRKEVNIAGHFDGIIGMDDTPNKNSLLKNGRPERLNEYYRYQLGQRRHFPKGQVEVLNIFGNLEDGSNSDGDVSRVSARSLKYLLRGRYRSYQEIEIKGPNAQHSKLHENNQVNKIVGDFLWN</sequence>
<evidence type="ECO:0000256" key="1">
    <source>
        <dbReference type="SAM" id="Phobius"/>
    </source>
</evidence>
<dbReference type="PATRIC" id="fig|1423806.3.peg.158"/>
<dbReference type="SUPFAM" id="SSF53474">
    <property type="entry name" value="alpha/beta-Hydrolases"/>
    <property type="match status" value="1"/>
</dbReference>
<dbReference type="STRING" id="1423806.FD15_GL000155"/>
<dbReference type="Pfam" id="PF06028">
    <property type="entry name" value="DUF915"/>
    <property type="match status" value="1"/>
</dbReference>
<dbReference type="GO" id="GO:0016787">
    <property type="term" value="F:hydrolase activity"/>
    <property type="evidence" value="ECO:0007669"/>
    <property type="project" value="UniProtKB-KW"/>
</dbReference>
<dbReference type="Gene3D" id="3.40.50.1820">
    <property type="entry name" value="alpha/beta hydrolase"/>
    <property type="match status" value="1"/>
</dbReference>
<feature type="transmembrane region" description="Helical" evidence="1">
    <location>
        <begin position="9"/>
        <end position="28"/>
    </location>
</feature>